<feature type="signal peptide" evidence="1">
    <location>
        <begin position="1"/>
        <end position="22"/>
    </location>
</feature>
<dbReference type="EMBL" id="KV453848">
    <property type="protein sequence ID" value="ODV87627.1"/>
    <property type="molecule type" value="Genomic_DNA"/>
</dbReference>
<organism evidence="2 3">
    <name type="scientific">[Candida] arabinofermentans NRRL YB-2248</name>
    <dbReference type="NCBI Taxonomy" id="983967"/>
    <lineage>
        <taxon>Eukaryota</taxon>
        <taxon>Fungi</taxon>
        <taxon>Dikarya</taxon>
        <taxon>Ascomycota</taxon>
        <taxon>Saccharomycotina</taxon>
        <taxon>Pichiomycetes</taxon>
        <taxon>Pichiales</taxon>
        <taxon>Pichiaceae</taxon>
        <taxon>Ogataea</taxon>
        <taxon>Ogataea/Candida clade</taxon>
    </lineage>
</organism>
<name>A0A1E4T784_9ASCO</name>
<gene>
    <name evidence="2" type="ORF">CANARDRAFT_21570</name>
</gene>
<dbReference type="AlphaFoldDB" id="A0A1E4T784"/>
<evidence type="ECO:0000256" key="1">
    <source>
        <dbReference type="SAM" id="SignalP"/>
    </source>
</evidence>
<keyword evidence="1" id="KW-0732">Signal</keyword>
<sequence length="248" mass="27829">MFSSSITFTYFSLLCLMSLTWSYEFSDFNLLATWDNDYELKVPTNITVYFDVLSDTIKASLGDMSELKCDKTGAERRVVDHVLSDLLENFHYKEIRQSENDKGQKITSYIGAAKKSSSNPLWYEDGWSLASNVGLFVGDMIDYSLHYLGLIRSKCPSTIYVVNGVLIHIDRYTLGSNCDISTIDSLVGIITKSIEEAEERSLVGWCISLDHSGSHTSEIKFMNQTAAAAISFSEIICPSKAEIIRDEL</sequence>
<proteinExistence type="predicted"/>
<evidence type="ECO:0000313" key="2">
    <source>
        <dbReference type="EMBL" id="ODV87627.1"/>
    </source>
</evidence>
<evidence type="ECO:0000313" key="3">
    <source>
        <dbReference type="Proteomes" id="UP000094801"/>
    </source>
</evidence>
<reference evidence="3" key="1">
    <citation type="submission" date="2016-04" db="EMBL/GenBank/DDBJ databases">
        <title>Comparative genomics of biotechnologically important yeasts.</title>
        <authorList>
            <consortium name="DOE Joint Genome Institute"/>
            <person name="Riley R."/>
            <person name="Haridas S."/>
            <person name="Wolfe K.H."/>
            <person name="Lopes M.R."/>
            <person name="Hittinger C.T."/>
            <person name="Goker M."/>
            <person name="Salamov A."/>
            <person name="Wisecaver J."/>
            <person name="Long T.M."/>
            <person name="Aerts A.L."/>
            <person name="Barry K."/>
            <person name="Choi C."/>
            <person name="Clum A."/>
            <person name="Coughlan A.Y."/>
            <person name="Deshpande S."/>
            <person name="Douglass A.P."/>
            <person name="Hanson S.J."/>
            <person name="Klenk H.-P."/>
            <person name="Labutti K."/>
            <person name="Lapidus A."/>
            <person name="Lindquist E."/>
            <person name="Lipzen A."/>
            <person name="Meier-Kolthoff J.P."/>
            <person name="Ohm R.A."/>
            <person name="Otillar R.P."/>
            <person name="Pangilinan J."/>
            <person name="Peng Y."/>
            <person name="Rokas A."/>
            <person name="Rosa C.A."/>
            <person name="Scheuner C."/>
            <person name="Sibirny A.A."/>
            <person name="Slot J.C."/>
            <person name="Stielow J.B."/>
            <person name="Sun H."/>
            <person name="Kurtzman C.P."/>
            <person name="Blackwell M."/>
            <person name="Grigoriev I.V."/>
            <person name="Jeffries T.W."/>
        </authorList>
    </citation>
    <scope>NUCLEOTIDE SEQUENCE [LARGE SCALE GENOMIC DNA]</scope>
    <source>
        <strain evidence="3">NRRL YB-2248</strain>
    </source>
</reference>
<accession>A0A1E4T784</accession>
<keyword evidence="3" id="KW-1185">Reference proteome</keyword>
<protein>
    <submittedName>
        <fullName evidence="2">Uncharacterized protein</fullName>
    </submittedName>
</protein>
<feature type="chain" id="PRO_5009163116" evidence="1">
    <location>
        <begin position="23"/>
        <end position="248"/>
    </location>
</feature>
<dbReference type="Proteomes" id="UP000094801">
    <property type="component" value="Unassembled WGS sequence"/>
</dbReference>